<comment type="caution">
    <text evidence="9">The sequence shown here is derived from an EMBL/GenBank/DDBJ whole genome shotgun (WGS) entry which is preliminary data.</text>
</comment>
<evidence type="ECO:0000256" key="3">
    <source>
        <dbReference type="ARBA" id="ARBA00022692"/>
    </source>
</evidence>
<evidence type="ECO:0000313" key="9">
    <source>
        <dbReference type="EMBL" id="CAF3694108.1"/>
    </source>
</evidence>
<dbReference type="Proteomes" id="UP000663845">
    <property type="component" value="Unassembled WGS sequence"/>
</dbReference>
<evidence type="ECO:0000256" key="6">
    <source>
        <dbReference type="SAM" id="Phobius"/>
    </source>
</evidence>
<dbReference type="GO" id="GO:0005886">
    <property type="term" value="C:plasma membrane"/>
    <property type="evidence" value="ECO:0007669"/>
    <property type="project" value="UniProtKB-SubCell"/>
</dbReference>
<feature type="transmembrane region" description="Helical" evidence="6">
    <location>
        <begin position="118"/>
        <end position="135"/>
    </location>
</feature>
<dbReference type="Pfam" id="PF13515">
    <property type="entry name" value="FUSC_2"/>
    <property type="match status" value="1"/>
</dbReference>
<organism evidence="9 10">
    <name type="scientific">Adineta steineri</name>
    <dbReference type="NCBI Taxonomy" id="433720"/>
    <lineage>
        <taxon>Eukaryota</taxon>
        <taxon>Metazoa</taxon>
        <taxon>Spiralia</taxon>
        <taxon>Gnathifera</taxon>
        <taxon>Rotifera</taxon>
        <taxon>Eurotatoria</taxon>
        <taxon>Bdelloidea</taxon>
        <taxon>Adinetida</taxon>
        <taxon>Adinetidae</taxon>
        <taxon>Adineta</taxon>
    </lineage>
</organism>
<feature type="transmembrane region" description="Helical" evidence="6">
    <location>
        <begin position="490"/>
        <end position="506"/>
    </location>
</feature>
<feature type="transmembrane region" description="Helical" evidence="6">
    <location>
        <begin position="166"/>
        <end position="190"/>
    </location>
</feature>
<feature type="transmembrane region" description="Helical" evidence="6">
    <location>
        <begin position="89"/>
        <end position="106"/>
    </location>
</feature>
<accession>A0A818U6K8</accession>
<evidence type="ECO:0000259" key="7">
    <source>
        <dbReference type="Pfam" id="PF13515"/>
    </source>
</evidence>
<keyword evidence="5 6" id="KW-0472">Membrane</keyword>
<dbReference type="EMBL" id="CAJOAZ010000670">
    <property type="protein sequence ID" value="CAF3694108.1"/>
    <property type="molecule type" value="Genomic_DNA"/>
</dbReference>
<dbReference type="EMBL" id="CAJNOG010000974">
    <property type="protein sequence ID" value="CAF1391205.1"/>
    <property type="molecule type" value="Genomic_DNA"/>
</dbReference>
<gene>
    <name evidence="8" type="ORF">JYZ213_LOCUS37220</name>
    <name evidence="9" type="ORF">OXD698_LOCUS11815</name>
</gene>
<name>A0A818U6K8_9BILA</name>
<dbReference type="AlphaFoldDB" id="A0A818U6K8"/>
<evidence type="ECO:0000256" key="2">
    <source>
        <dbReference type="ARBA" id="ARBA00022475"/>
    </source>
</evidence>
<dbReference type="InterPro" id="IPR049453">
    <property type="entry name" value="Memb_transporter_dom"/>
</dbReference>
<feature type="transmembrane region" description="Helical" evidence="6">
    <location>
        <begin position="573"/>
        <end position="595"/>
    </location>
</feature>
<evidence type="ECO:0000313" key="10">
    <source>
        <dbReference type="Proteomes" id="UP000663844"/>
    </source>
</evidence>
<dbReference type="Proteomes" id="UP000663844">
    <property type="component" value="Unassembled WGS sequence"/>
</dbReference>
<reference evidence="9" key="1">
    <citation type="submission" date="2021-02" db="EMBL/GenBank/DDBJ databases">
        <authorList>
            <person name="Nowell W R."/>
        </authorList>
    </citation>
    <scope>NUCLEOTIDE SEQUENCE</scope>
</reference>
<protein>
    <recommendedName>
        <fullName evidence="7">Integral membrane bound transporter domain-containing protein</fullName>
    </recommendedName>
</protein>
<keyword evidence="4 6" id="KW-1133">Transmembrane helix</keyword>
<sequence>MSVPTISQTARHFYFNYHYPESTTSCIHTTFMRQIQFGIQDVICFLIAGFLAYETKLIQHLSLEFLVPMISILCLQSTFGSTLAGCYRITLALIPLSLFLFLIQKLGLGYHDYLATELFLLFTSFCISYGCSQVPTKKMTLLYNVIYFGLNFSRPDLPITFSFELLGIYISGMAIAVFVSLIIFPIFATFDIENRFNYSLSKLQQMYVLIIQAFLCHDKTRSHMLLTKASIVQHMIEKALTPMQTRLADAKFEPSRLLQRLFNHQHLHVIDLTLQEQENLITSLMSHVSSLHLMVKNCSFNDFHHDFTCELQSSLLHLNSCQSNIISSFISSSSVTKDDFIYQVTNLQDAFSSLRSTYILAGLHRIEHVLQSATTLQSEDSLSHAFFLFHLEAIVRLLTQVTTNDNNRKNTINSKKNQKKKINLNEHFKLPWTRLLSAVKSMIIIGVGSIFILVPSLSKTFENGQLILITLCVTQGDTVGGAFTTMKMRLIGTLLGSIWAYITYLLAHNDTYKTMGILTPWIFIFSYLKLLPNWGYTAAVATFTPIAINLGRLPYGDALPGGNYVLLRIEESFVGITIAVILTLFIFPTFAIDLLKDNIQTTLKTCQQSIVSMHSIYDQLFHHDHSHESLIQLDLEEQKNESFISTQRNSFYSLINVQRTLVEHASLEPTFWWMKNAFSTKRYNILVQKQVHIYNMLHNIDATLIRIKEYSENIEHLQLNVAGGHLLPNLHRELSDLSRQLSDCFHLCTSYFILTQTRFHQLFRQCIYSHNKLISTDLAKHEQCLIDLDQTIHRLHVQHQIGLNRLLQHYLSRLSEDESGHSVISYTNSNEAESVFIAYYALYYSTTQLTQCVLTLGETVHTIFELETTHLYRHF</sequence>
<keyword evidence="2" id="KW-1003">Cell membrane</keyword>
<dbReference type="PANTHER" id="PTHR30509">
    <property type="entry name" value="P-HYDROXYBENZOIC ACID EFFLUX PUMP SUBUNIT-RELATED"/>
    <property type="match status" value="1"/>
</dbReference>
<evidence type="ECO:0000256" key="1">
    <source>
        <dbReference type="ARBA" id="ARBA00004651"/>
    </source>
</evidence>
<keyword evidence="3 6" id="KW-0812">Transmembrane</keyword>
<feature type="transmembrane region" description="Helical" evidence="6">
    <location>
        <begin position="35"/>
        <end position="53"/>
    </location>
</feature>
<comment type="subcellular location">
    <subcellularLocation>
        <location evidence="1">Cell membrane</location>
        <topology evidence="1">Multi-pass membrane protein</topology>
    </subcellularLocation>
</comment>
<proteinExistence type="predicted"/>
<feature type="domain" description="Integral membrane bound transporter" evidence="7">
    <location>
        <begin position="461"/>
        <end position="581"/>
    </location>
</feature>
<dbReference type="PANTHER" id="PTHR30509:SF9">
    <property type="entry name" value="MULTIDRUG RESISTANCE PROTEIN MDTO"/>
    <property type="match status" value="1"/>
</dbReference>
<evidence type="ECO:0000256" key="5">
    <source>
        <dbReference type="ARBA" id="ARBA00023136"/>
    </source>
</evidence>
<evidence type="ECO:0000256" key="4">
    <source>
        <dbReference type="ARBA" id="ARBA00022989"/>
    </source>
</evidence>
<evidence type="ECO:0000313" key="8">
    <source>
        <dbReference type="EMBL" id="CAF1391205.1"/>
    </source>
</evidence>
<feature type="transmembrane region" description="Helical" evidence="6">
    <location>
        <begin position="435"/>
        <end position="454"/>
    </location>
</feature>